<evidence type="ECO:0000313" key="6">
    <source>
        <dbReference type="EMBL" id="ATZ46411.1"/>
    </source>
</evidence>
<reference evidence="6 7" key="3">
    <citation type="journal article" date="2017" name="Mol. Plant Pathol.">
        <title>A gapless genome sequence of the fungus Botrytis cinerea.</title>
        <authorList>
            <person name="Van Kan J.A."/>
            <person name="Stassen J.H."/>
            <person name="Mosbach A."/>
            <person name="Van Der Lee T.A."/>
            <person name="Faino L."/>
            <person name="Farmer A.D."/>
            <person name="Papasotiriou D.G."/>
            <person name="Zhou S."/>
            <person name="Seidl M.F."/>
            <person name="Cottam E."/>
            <person name="Edel D."/>
            <person name="Hahn M."/>
            <person name="Schwartz D.C."/>
            <person name="Dietrich R.A."/>
            <person name="Widdison S."/>
            <person name="Scalliet G."/>
        </authorList>
    </citation>
    <scope>NUCLEOTIDE SEQUENCE [LARGE SCALE GENOMIC DNA]</scope>
    <source>
        <strain evidence="6 7">B05.10</strain>
    </source>
</reference>
<dbReference type="InterPro" id="IPR002933">
    <property type="entry name" value="Peptidase_M20"/>
</dbReference>
<name>A0A384J7F4_BOTFB</name>
<dbReference type="AlphaFoldDB" id="A0A384J7F4"/>
<dbReference type="PANTHER" id="PTHR43270:SF4">
    <property type="entry name" value="CARNOSINE DIPEPTIDASE 2, ISOFORM A"/>
    <property type="match status" value="1"/>
</dbReference>
<proteinExistence type="inferred from homology"/>
<evidence type="ECO:0000256" key="1">
    <source>
        <dbReference type="ARBA" id="ARBA00006247"/>
    </source>
</evidence>
<dbReference type="Proteomes" id="UP000001798">
    <property type="component" value="Chromosome 1"/>
</dbReference>
<dbReference type="InterPro" id="IPR001261">
    <property type="entry name" value="ArgE/DapE_CS"/>
</dbReference>
<evidence type="ECO:0000259" key="5">
    <source>
        <dbReference type="Pfam" id="PF07687"/>
    </source>
</evidence>
<dbReference type="OrthoDB" id="7832001at2759"/>
<dbReference type="KEGG" id="bfu:BCIN_01g10130"/>
<dbReference type="InterPro" id="IPR011650">
    <property type="entry name" value="Peptidase_M20_dimer"/>
</dbReference>
<dbReference type="VEuPathDB" id="FungiDB:Bcin01g10130"/>
<dbReference type="OMA" id="LVYGHHD"/>
<keyword evidence="3" id="KW-0479">Metal-binding</keyword>
<evidence type="ECO:0000256" key="4">
    <source>
        <dbReference type="ARBA" id="ARBA00022801"/>
    </source>
</evidence>
<feature type="domain" description="Peptidase M20 dimerisation" evidence="5">
    <location>
        <begin position="219"/>
        <end position="375"/>
    </location>
</feature>
<dbReference type="Gene3D" id="3.40.630.10">
    <property type="entry name" value="Zn peptidases"/>
    <property type="match status" value="1"/>
</dbReference>
<keyword evidence="7" id="KW-1185">Reference proteome</keyword>
<keyword evidence="4" id="KW-0378">Hydrolase</keyword>
<dbReference type="EMBL" id="CP009805">
    <property type="protein sequence ID" value="ATZ46411.1"/>
    <property type="molecule type" value="Genomic_DNA"/>
</dbReference>
<keyword evidence="2" id="KW-0645">Protease</keyword>
<dbReference type="InterPro" id="IPR051458">
    <property type="entry name" value="Cyt/Met_Dipeptidase"/>
</dbReference>
<dbReference type="GO" id="GO:0008233">
    <property type="term" value="F:peptidase activity"/>
    <property type="evidence" value="ECO:0007669"/>
    <property type="project" value="UniProtKB-KW"/>
</dbReference>
<reference evidence="6 7" key="1">
    <citation type="journal article" date="2011" name="PLoS Genet.">
        <title>Genomic analysis of the necrotrophic fungal pathogens Sclerotinia sclerotiorum and Botrytis cinerea.</title>
        <authorList>
            <person name="Amselem J."/>
            <person name="Cuomo C.A."/>
            <person name="van Kan J.A."/>
            <person name="Viaud M."/>
            <person name="Benito E.P."/>
            <person name="Couloux A."/>
            <person name="Coutinho P.M."/>
            <person name="de Vries R.P."/>
            <person name="Dyer P.S."/>
            <person name="Fillinger S."/>
            <person name="Fournier E."/>
            <person name="Gout L."/>
            <person name="Hahn M."/>
            <person name="Kohn L."/>
            <person name="Lapalu N."/>
            <person name="Plummer K.M."/>
            <person name="Pradier J.M."/>
            <person name="Quevillon E."/>
            <person name="Sharon A."/>
            <person name="Simon A."/>
            <person name="ten Have A."/>
            <person name="Tudzynski B."/>
            <person name="Tudzynski P."/>
            <person name="Wincker P."/>
            <person name="Andrew M."/>
            <person name="Anthouard V."/>
            <person name="Beever R.E."/>
            <person name="Beffa R."/>
            <person name="Benoit I."/>
            <person name="Bouzid O."/>
            <person name="Brault B."/>
            <person name="Chen Z."/>
            <person name="Choquer M."/>
            <person name="Collemare J."/>
            <person name="Cotton P."/>
            <person name="Danchin E.G."/>
            <person name="Da Silva C."/>
            <person name="Gautier A."/>
            <person name="Giraud C."/>
            <person name="Giraud T."/>
            <person name="Gonzalez C."/>
            <person name="Grossetete S."/>
            <person name="Guldener U."/>
            <person name="Henrissat B."/>
            <person name="Howlett B.J."/>
            <person name="Kodira C."/>
            <person name="Kretschmer M."/>
            <person name="Lappartient A."/>
            <person name="Leroch M."/>
            <person name="Levis C."/>
            <person name="Mauceli E."/>
            <person name="Neuveglise C."/>
            <person name="Oeser B."/>
            <person name="Pearson M."/>
            <person name="Poulain J."/>
            <person name="Poussereau N."/>
            <person name="Quesneville H."/>
            <person name="Rascle C."/>
            <person name="Schumacher J."/>
            <person name="Segurens B."/>
            <person name="Sexton A."/>
            <person name="Silva E."/>
            <person name="Sirven C."/>
            <person name="Soanes D.M."/>
            <person name="Talbot N.J."/>
            <person name="Templeton M."/>
            <person name="Yandava C."/>
            <person name="Yarden O."/>
            <person name="Zeng Q."/>
            <person name="Rollins J.A."/>
            <person name="Lebrun M.H."/>
            <person name="Dickman M."/>
        </authorList>
    </citation>
    <scope>NUCLEOTIDE SEQUENCE [LARGE SCALE GENOMIC DNA]</scope>
    <source>
        <strain evidence="6 7">B05.10</strain>
    </source>
</reference>
<dbReference type="PROSITE" id="PS00759">
    <property type="entry name" value="ARGE_DAPE_CPG2_2"/>
    <property type="match status" value="1"/>
</dbReference>
<dbReference type="GeneID" id="5437109"/>
<comment type="similarity">
    <text evidence="1">Belongs to the peptidase M20A family.</text>
</comment>
<dbReference type="RefSeq" id="XP_001556530.1">
    <property type="nucleotide sequence ID" value="XM_001556480.2"/>
</dbReference>
<evidence type="ECO:0000256" key="2">
    <source>
        <dbReference type="ARBA" id="ARBA00022670"/>
    </source>
</evidence>
<evidence type="ECO:0000256" key="3">
    <source>
        <dbReference type="ARBA" id="ARBA00022723"/>
    </source>
</evidence>
<sequence>MATDKLDQVFRKIDELAAATAPNFNIIHDRLAPAIKIPSISSERTIEGRNNVVAMTDFLEDQLTKLNASVDRHSLGKEPGTELQLPDVIIAKYPKAYDSKKKTVLIYGHYDVQPPGEGWDTDPWTITEKGEDPDKKLYGRGSTDDKGPVLGWLNALQAYQEAKVDVPVNLIFCFEGMEESGSTGFADFAIANPKIFEHVDAACISDNYWLTTKKPCLTYGLRGINYFNLTVEHAGVQLHSGMFGGCVYEPMTDLVILLSKLVDSQGKILIPGINELVDDVSKEEFEEYATIEFTTQDFQQTIGSDANIYNDPKKTLMHRFRYPSLTIHGIAGADSSPDQTTAIYPKVTAKFSIRTVPSMDQETVSDLTINYLYQEFDKLGSKNTCTAKQFGETAPYWLASPDDANYKAGKAATQKVYHTEPDLTREGGSIGVTLDLQKALGDKSIMLLPVGMSDDGAHGPNEKLNKRNYIEGSKLLGAYWWFFANPLS</sequence>
<dbReference type="Pfam" id="PF07687">
    <property type="entry name" value="M20_dimer"/>
    <property type="match status" value="1"/>
</dbReference>
<dbReference type="PANTHER" id="PTHR43270">
    <property type="entry name" value="BETA-ALA-HIS DIPEPTIDASE"/>
    <property type="match status" value="1"/>
</dbReference>
<organism evidence="6 7">
    <name type="scientific">Botryotinia fuckeliana (strain B05.10)</name>
    <name type="common">Noble rot fungus</name>
    <name type="synonym">Botrytis cinerea</name>
    <dbReference type="NCBI Taxonomy" id="332648"/>
    <lineage>
        <taxon>Eukaryota</taxon>
        <taxon>Fungi</taxon>
        <taxon>Dikarya</taxon>
        <taxon>Ascomycota</taxon>
        <taxon>Pezizomycotina</taxon>
        <taxon>Leotiomycetes</taxon>
        <taxon>Helotiales</taxon>
        <taxon>Sclerotiniaceae</taxon>
        <taxon>Botrytis</taxon>
    </lineage>
</organism>
<dbReference type="Gene3D" id="3.30.70.360">
    <property type="match status" value="1"/>
</dbReference>
<reference evidence="6 7" key="2">
    <citation type="journal article" date="2012" name="Eukaryot. Cell">
        <title>Genome update of Botrytis cinerea strains B05.10 and T4.</title>
        <authorList>
            <person name="Staats M."/>
            <person name="van Kan J.A."/>
        </authorList>
    </citation>
    <scope>NUCLEOTIDE SEQUENCE [LARGE SCALE GENOMIC DNA]</scope>
    <source>
        <strain evidence="6 7">B05.10</strain>
    </source>
</reference>
<dbReference type="Pfam" id="PF01546">
    <property type="entry name" value="Peptidase_M20"/>
    <property type="match status" value="1"/>
</dbReference>
<dbReference type="SUPFAM" id="SSF53187">
    <property type="entry name" value="Zn-dependent exopeptidases"/>
    <property type="match status" value="1"/>
</dbReference>
<evidence type="ECO:0000313" key="7">
    <source>
        <dbReference type="Proteomes" id="UP000001798"/>
    </source>
</evidence>
<accession>A0A384J7F4</accession>
<protein>
    <submittedName>
        <fullName evidence="6">Bcdug2</fullName>
    </submittedName>
</protein>
<dbReference type="GO" id="GO:0006508">
    <property type="term" value="P:proteolysis"/>
    <property type="evidence" value="ECO:0007669"/>
    <property type="project" value="UniProtKB-KW"/>
</dbReference>
<gene>
    <name evidence="6" type="primary">Bcdug2</name>
    <name evidence="6" type="ORF">BCIN_01g10130</name>
</gene>
<dbReference type="GO" id="GO:0046872">
    <property type="term" value="F:metal ion binding"/>
    <property type="evidence" value="ECO:0007669"/>
    <property type="project" value="UniProtKB-KW"/>
</dbReference>